<protein>
    <submittedName>
        <fullName evidence="2">Uncharacterized protein</fullName>
    </submittedName>
</protein>
<dbReference type="GeneID" id="95984479"/>
<name>A0ABR3Q466_9TREE</name>
<keyword evidence="3" id="KW-1185">Reference proteome</keyword>
<feature type="region of interest" description="Disordered" evidence="1">
    <location>
        <begin position="92"/>
        <end position="187"/>
    </location>
</feature>
<reference evidence="2 3" key="1">
    <citation type="submission" date="2023-08" db="EMBL/GenBank/DDBJ databases">
        <title>Annotated Genome Sequence of Vanrija albida AlHP1.</title>
        <authorList>
            <person name="Herzog R."/>
        </authorList>
    </citation>
    <scope>NUCLEOTIDE SEQUENCE [LARGE SCALE GENOMIC DNA]</scope>
    <source>
        <strain evidence="2 3">AlHP1</strain>
    </source>
</reference>
<comment type="caution">
    <text evidence="2">The sequence shown here is derived from an EMBL/GenBank/DDBJ whole genome shotgun (WGS) entry which is preliminary data.</text>
</comment>
<sequence>MADSRGDQATAHTFPEPTAAQGPAGDDIDVHMSDADSQVLYLDGHPQHWHPVLGTQHHASASPPASPTALPTPESPTQTQRLRAMNIKLPSRTWWLDSGSSRPSSPLAALHPEYAEGSFPGPASYSSGSFSSSPSFASSAAPSTPSTPPIDPTKLNNVPVHTPPRDSCPSNGGRRPSITRSPSGSISDEGLAALNLALSRTASPTVAETGLKLVPVDGPSSGQLERKEKSVRGVIRLDSFGGEGLQRKPSGRASFST</sequence>
<dbReference type="EMBL" id="JBBXJM010000003">
    <property type="protein sequence ID" value="KAL1409453.1"/>
    <property type="molecule type" value="Genomic_DNA"/>
</dbReference>
<dbReference type="Proteomes" id="UP001565368">
    <property type="component" value="Unassembled WGS sequence"/>
</dbReference>
<organism evidence="2 3">
    <name type="scientific">Vanrija albida</name>
    <dbReference type="NCBI Taxonomy" id="181172"/>
    <lineage>
        <taxon>Eukaryota</taxon>
        <taxon>Fungi</taxon>
        <taxon>Dikarya</taxon>
        <taxon>Basidiomycota</taxon>
        <taxon>Agaricomycotina</taxon>
        <taxon>Tremellomycetes</taxon>
        <taxon>Trichosporonales</taxon>
        <taxon>Trichosporonaceae</taxon>
        <taxon>Vanrija</taxon>
    </lineage>
</organism>
<dbReference type="RefSeq" id="XP_069209397.1">
    <property type="nucleotide sequence ID" value="XM_069351979.1"/>
</dbReference>
<gene>
    <name evidence="2" type="ORF">Q8F55_003436</name>
</gene>
<feature type="region of interest" description="Disordered" evidence="1">
    <location>
        <begin position="1"/>
        <end position="80"/>
    </location>
</feature>
<feature type="compositionally biased region" description="Low complexity" evidence="1">
    <location>
        <begin position="117"/>
        <end position="144"/>
    </location>
</feature>
<feature type="compositionally biased region" description="Low complexity" evidence="1">
    <location>
        <begin position="59"/>
        <end position="77"/>
    </location>
</feature>
<accession>A0ABR3Q466</accession>
<evidence type="ECO:0000313" key="2">
    <source>
        <dbReference type="EMBL" id="KAL1409453.1"/>
    </source>
</evidence>
<evidence type="ECO:0000256" key="1">
    <source>
        <dbReference type="SAM" id="MobiDB-lite"/>
    </source>
</evidence>
<proteinExistence type="predicted"/>
<evidence type="ECO:0000313" key="3">
    <source>
        <dbReference type="Proteomes" id="UP001565368"/>
    </source>
</evidence>